<proteinExistence type="predicted"/>
<organism evidence="2 3">
    <name type="scientific">Thielaviopsis punctulata</name>
    <dbReference type="NCBI Taxonomy" id="72032"/>
    <lineage>
        <taxon>Eukaryota</taxon>
        <taxon>Fungi</taxon>
        <taxon>Dikarya</taxon>
        <taxon>Ascomycota</taxon>
        <taxon>Pezizomycotina</taxon>
        <taxon>Sordariomycetes</taxon>
        <taxon>Hypocreomycetidae</taxon>
        <taxon>Microascales</taxon>
        <taxon>Ceratocystidaceae</taxon>
        <taxon>Thielaviopsis</taxon>
    </lineage>
</organism>
<feature type="compositionally biased region" description="Low complexity" evidence="1">
    <location>
        <begin position="13"/>
        <end position="41"/>
    </location>
</feature>
<dbReference type="AlphaFoldDB" id="A0A0F4Z9M9"/>
<feature type="region of interest" description="Disordered" evidence="1">
    <location>
        <begin position="1"/>
        <end position="83"/>
    </location>
</feature>
<feature type="compositionally biased region" description="Basic and acidic residues" evidence="1">
    <location>
        <begin position="420"/>
        <end position="436"/>
    </location>
</feature>
<sequence length="444" mass="45852">MPHPYSYHAMNLPSPQFPQSQSQSQSQMQTQTPQPAQTQTPIPHFQQQMPSSLPNTPGIVSFAEPPVSETPPDMPGTPTSTTTSLSAISTVAIKDGQRGHFNGTGHLLGRGHSHNPSTTSLEAERAERISRLAGLERISTLRVPPSALNNQSSAAQYSHSNGASHSGNGSPFVSNANYPNGPNAGNSGEAASSYSGAGNGYQNVQTPASLPGLVNGLAPVYFDAQGQPAARTKMSTVGTASATTASSVSDDTHLDETASCSTNVGDRDGEDHDVIADADNEVENMSVSARSAGFDDRMSDDGASSLVGFGEGAGSTISGPIYQRRQLATIAAGTGWSTVGSINGDEFGESSAAAGNANNVNTARFSNSSGMLYQRVDSSTSLGGLAQQSASATGAGGQAMSHAAVMEWAQQPAATRRFKSSREAAESILRERKQRAESGQGPGH</sequence>
<comment type="caution">
    <text evidence="2">The sequence shown here is derived from an EMBL/GenBank/DDBJ whole genome shotgun (WGS) entry which is preliminary data.</text>
</comment>
<feature type="region of interest" description="Disordered" evidence="1">
    <location>
        <begin position="151"/>
        <end position="195"/>
    </location>
</feature>
<feature type="compositionally biased region" description="Polar residues" evidence="1">
    <location>
        <begin position="45"/>
        <end position="55"/>
    </location>
</feature>
<name>A0A0F4Z9M9_9PEZI</name>
<evidence type="ECO:0000313" key="3">
    <source>
        <dbReference type="Proteomes" id="UP000033483"/>
    </source>
</evidence>
<evidence type="ECO:0000256" key="1">
    <source>
        <dbReference type="SAM" id="MobiDB-lite"/>
    </source>
</evidence>
<evidence type="ECO:0000313" key="2">
    <source>
        <dbReference type="EMBL" id="KKA26995.1"/>
    </source>
</evidence>
<reference evidence="2 3" key="1">
    <citation type="submission" date="2015-03" db="EMBL/GenBank/DDBJ databases">
        <authorList>
            <person name="Radwan O."/>
            <person name="Al-Naeli F.A."/>
            <person name="Rendon G.A."/>
            <person name="Fields C."/>
        </authorList>
    </citation>
    <scope>NUCLEOTIDE SEQUENCE [LARGE SCALE GENOMIC DNA]</scope>
    <source>
        <strain evidence="2">CR-DP1</strain>
    </source>
</reference>
<keyword evidence="3" id="KW-1185">Reference proteome</keyword>
<dbReference type="Proteomes" id="UP000033483">
    <property type="component" value="Unassembled WGS sequence"/>
</dbReference>
<gene>
    <name evidence="2" type="ORF">TD95_000544</name>
</gene>
<dbReference type="EMBL" id="LAEV01001911">
    <property type="protein sequence ID" value="KKA26995.1"/>
    <property type="molecule type" value="Genomic_DNA"/>
</dbReference>
<feature type="compositionally biased region" description="Low complexity" evidence="1">
    <location>
        <begin position="158"/>
        <end position="195"/>
    </location>
</feature>
<protein>
    <submittedName>
        <fullName evidence="2">Uncharacterized protein</fullName>
    </submittedName>
</protein>
<feature type="region of interest" description="Disordered" evidence="1">
    <location>
        <begin position="247"/>
        <end position="270"/>
    </location>
</feature>
<feature type="region of interest" description="Disordered" evidence="1">
    <location>
        <begin position="412"/>
        <end position="444"/>
    </location>
</feature>
<accession>A0A0F4Z9M9</accession>
<dbReference type="OrthoDB" id="5315820at2759"/>